<organism evidence="3 4">
    <name type="scientific">Cloacibacterium rupense</name>
    <dbReference type="NCBI Taxonomy" id="517423"/>
    <lineage>
        <taxon>Bacteria</taxon>
        <taxon>Pseudomonadati</taxon>
        <taxon>Bacteroidota</taxon>
        <taxon>Flavobacteriia</taxon>
        <taxon>Flavobacteriales</taxon>
        <taxon>Weeksellaceae</taxon>
    </lineage>
</organism>
<dbReference type="PROSITE" id="PS01124">
    <property type="entry name" value="HTH_ARAC_FAMILY_2"/>
    <property type="match status" value="1"/>
</dbReference>
<comment type="caution">
    <text evidence="3">The sequence shown here is derived from an EMBL/GenBank/DDBJ whole genome shotgun (WGS) entry which is preliminary data.</text>
</comment>
<proteinExistence type="predicted"/>
<evidence type="ECO:0000313" key="4">
    <source>
        <dbReference type="Proteomes" id="UP000620064"/>
    </source>
</evidence>
<dbReference type="EMBL" id="BMLV01000009">
    <property type="protein sequence ID" value="GGP06731.1"/>
    <property type="molecule type" value="Genomic_DNA"/>
</dbReference>
<dbReference type="InterPro" id="IPR011990">
    <property type="entry name" value="TPR-like_helical_dom_sf"/>
</dbReference>
<dbReference type="SUPFAM" id="SSF48452">
    <property type="entry name" value="TPR-like"/>
    <property type="match status" value="1"/>
</dbReference>
<protein>
    <recommendedName>
        <fullName evidence="2">HTH araC/xylS-type domain-containing protein</fullName>
    </recommendedName>
</protein>
<feature type="domain" description="HTH araC/xylS-type" evidence="2">
    <location>
        <begin position="434"/>
        <end position="539"/>
    </location>
</feature>
<reference evidence="4" key="1">
    <citation type="journal article" date="2019" name="Int. J. Syst. Evol. Microbiol.">
        <title>The Global Catalogue of Microorganisms (GCM) 10K type strain sequencing project: providing services to taxonomists for standard genome sequencing and annotation.</title>
        <authorList>
            <consortium name="The Broad Institute Genomics Platform"/>
            <consortium name="The Broad Institute Genome Sequencing Center for Infectious Disease"/>
            <person name="Wu L."/>
            <person name="Ma J."/>
        </authorList>
    </citation>
    <scope>NUCLEOTIDE SEQUENCE [LARGE SCALE GENOMIC DNA]</scope>
    <source>
        <strain evidence="4">CGMCC 1.7656</strain>
    </source>
</reference>
<evidence type="ECO:0000256" key="1">
    <source>
        <dbReference type="SAM" id="Phobius"/>
    </source>
</evidence>
<accession>A0ABQ2NNH9</accession>
<dbReference type="SMART" id="SM00342">
    <property type="entry name" value="HTH_ARAC"/>
    <property type="match status" value="1"/>
</dbReference>
<sequence length="547" mass="64833">MKYETFGKNDDKAMPHVRKFIQKAKHENQFPKLVLGYQDAIYFEPNKYLKLKYADSAIAAAYKTQNQDLITSAYLGKGIIYYSNFRQYMPALNEYLKAHSYVKNSNNEYLHYKVVYHLGVVKSYLGYYQEAINHFNDCIYYFETKSKSKLHPNEIYNHKKGYLNSLHQANVCYRNLLNHKKSDSLIEVGLKNSAHDNDFVLEHNYFLKSKGVSLYFKKQYPKALLYLNHSLEAFKKVDDFSWVSVNYFFQGKSLVSMNQMPDAIEKFEKVDSIFNQHQFILPELRNNYEVLIDYYKKRRNTEKQLYYMKQLLKADSIISKDFSYLSPKIHKEYDTKSLVEEKKKLEEGLHKRSILVIALVSVSSVIGILYVIRYRRDRIVQSKYKLLEKKYKEALSNLDNVSNVGNKYTSEKISGEYENQRKLGINKEIELEILRKLDIFEKNIGYIKKGLTLKTLATQFETNTYYLSWVINENKKMNFNKYLSDLRINYITNQLFTHKKYLNYTIEALAEECGIASRQNFSDLFYEINGLRPTDFIKQRIQEMKNT</sequence>
<keyword evidence="4" id="KW-1185">Reference proteome</keyword>
<dbReference type="Gene3D" id="1.25.40.10">
    <property type="entry name" value="Tetratricopeptide repeat domain"/>
    <property type="match status" value="2"/>
</dbReference>
<name>A0ABQ2NNH9_9FLAO</name>
<feature type="transmembrane region" description="Helical" evidence="1">
    <location>
        <begin position="353"/>
        <end position="372"/>
    </location>
</feature>
<dbReference type="Proteomes" id="UP000620064">
    <property type="component" value="Unassembled WGS sequence"/>
</dbReference>
<dbReference type="Gene3D" id="1.10.10.60">
    <property type="entry name" value="Homeodomain-like"/>
    <property type="match status" value="2"/>
</dbReference>
<gene>
    <name evidence="3" type="ORF">GCM10010992_27780</name>
</gene>
<evidence type="ECO:0000259" key="2">
    <source>
        <dbReference type="PROSITE" id="PS01124"/>
    </source>
</evidence>
<keyword evidence="1" id="KW-0472">Membrane</keyword>
<keyword evidence="1" id="KW-1133">Transmembrane helix</keyword>
<evidence type="ECO:0000313" key="3">
    <source>
        <dbReference type="EMBL" id="GGP06731.1"/>
    </source>
</evidence>
<keyword evidence="1" id="KW-0812">Transmembrane</keyword>
<dbReference type="InterPro" id="IPR018060">
    <property type="entry name" value="HTH_AraC"/>
</dbReference>